<accession>A0A7G9Y899</accession>
<name>A0A7G9Y899_9EURY</name>
<evidence type="ECO:0000313" key="2">
    <source>
        <dbReference type="EMBL" id="QNO46525.1"/>
    </source>
</evidence>
<gene>
    <name evidence="2" type="ORF">HKKCGBCL_00001</name>
    <name evidence="1" type="ORF">JAFNDAPN_00016</name>
</gene>
<dbReference type="EMBL" id="MT631194">
    <property type="protein sequence ID" value="QNO46525.1"/>
    <property type="molecule type" value="Genomic_DNA"/>
</dbReference>
<proteinExistence type="predicted"/>
<reference evidence="1" key="1">
    <citation type="submission" date="2020-06" db="EMBL/GenBank/DDBJ databases">
        <title>Unique genomic features of the anaerobic methanotrophic archaea.</title>
        <authorList>
            <person name="Chadwick G.L."/>
            <person name="Skennerton C.T."/>
            <person name="Laso-Perez R."/>
            <person name="Leu A.O."/>
            <person name="Speth D.R."/>
            <person name="Yu H."/>
            <person name="Morgan-Lang C."/>
            <person name="Hatzenpichler R."/>
            <person name="Goudeau D."/>
            <person name="Malmstrom R."/>
            <person name="Brazelton W.J."/>
            <person name="Woyke T."/>
            <person name="Hallam S.J."/>
            <person name="Tyson G.W."/>
            <person name="Wegener G."/>
            <person name="Boetius A."/>
            <person name="Orphan V."/>
        </authorList>
    </citation>
    <scope>NUCLEOTIDE SEQUENCE</scope>
</reference>
<sequence length="153" mass="17463">MTIKDSEDSEMLVREVHAIMKKYDVPFSAPAIRKLINNAAGDRKTTDGEVTYALENVLVPSKIADKMMRSFQFQYYLIKRKGNVNDAIKKEIEKGNKKSDSKEFSPIQEAMMKMKEGEPNTVVPIGNGVEIYIKPTMGQLVVRRVKNRKRKNP</sequence>
<dbReference type="AlphaFoldDB" id="A0A7G9Y899"/>
<protein>
    <submittedName>
        <fullName evidence="1">Uncharacterized protein</fullName>
    </submittedName>
</protein>
<dbReference type="EMBL" id="MT630936">
    <property type="protein sequence ID" value="QNO44233.1"/>
    <property type="molecule type" value="Genomic_DNA"/>
</dbReference>
<organism evidence="1">
    <name type="scientific">Candidatus Methanogaster sp. ANME-2c ERB4</name>
    <dbReference type="NCBI Taxonomy" id="2759911"/>
    <lineage>
        <taxon>Archaea</taxon>
        <taxon>Methanobacteriati</taxon>
        <taxon>Methanobacteriota</taxon>
        <taxon>Stenosarchaea group</taxon>
        <taxon>Methanomicrobia</taxon>
        <taxon>Methanosarcinales</taxon>
        <taxon>ANME-2 cluster</taxon>
        <taxon>Candidatus Methanogasteraceae</taxon>
        <taxon>Candidatus Methanogaster</taxon>
    </lineage>
</organism>
<evidence type="ECO:0000313" key="1">
    <source>
        <dbReference type="EMBL" id="QNO44233.1"/>
    </source>
</evidence>